<protein>
    <submittedName>
        <fullName evidence="2">Uncharacterized protein</fullName>
    </submittedName>
</protein>
<dbReference type="OrthoDB" id="4500068at2759"/>
<feature type="signal peptide" evidence="1">
    <location>
        <begin position="1"/>
        <end position="20"/>
    </location>
</feature>
<sequence>MKFSTITFVAASVLLSGAAATPFDSSEVCWRRCFHHKQDCPRHWYAKKIGKCWTCCQEHKSDYYEYDYDYDYEQFEWE</sequence>
<evidence type="ECO:0000313" key="3">
    <source>
        <dbReference type="Proteomes" id="UP000325672"/>
    </source>
</evidence>
<dbReference type="RefSeq" id="XP_031914903.1">
    <property type="nucleotide sequence ID" value="XM_032059629.1"/>
</dbReference>
<evidence type="ECO:0000256" key="1">
    <source>
        <dbReference type="SAM" id="SignalP"/>
    </source>
</evidence>
<accession>A0A5N6SYK7</accession>
<name>A0A5N6SYK7_ASPPS</name>
<dbReference type="EMBL" id="ML743569">
    <property type="protein sequence ID" value="KAE8138840.1"/>
    <property type="molecule type" value="Genomic_DNA"/>
</dbReference>
<keyword evidence="3" id="KW-1185">Reference proteome</keyword>
<dbReference type="Proteomes" id="UP000325672">
    <property type="component" value="Unassembled WGS sequence"/>
</dbReference>
<dbReference type="GeneID" id="43643839"/>
<evidence type="ECO:0000313" key="2">
    <source>
        <dbReference type="EMBL" id="KAE8138840.1"/>
    </source>
</evidence>
<dbReference type="AlphaFoldDB" id="A0A5N6SYK7"/>
<keyword evidence="1" id="KW-0732">Signal</keyword>
<organism evidence="2 3">
    <name type="scientific">Aspergillus pseudotamarii</name>
    <dbReference type="NCBI Taxonomy" id="132259"/>
    <lineage>
        <taxon>Eukaryota</taxon>
        <taxon>Fungi</taxon>
        <taxon>Dikarya</taxon>
        <taxon>Ascomycota</taxon>
        <taxon>Pezizomycotina</taxon>
        <taxon>Eurotiomycetes</taxon>
        <taxon>Eurotiomycetidae</taxon>
        <taxon>Eurotiales</taxon>
        <taxon>Aspergillaceae</taxon>
        <taxon>Aspergillus</taxon>
        <taxon>Aspergillus subgen. Circumdati</taxon>
    </lineage>
</organism>
<feature type="chain" id="PRO_5024875293" evidence="1">
    <location>
        <begin position="21"/>
        <end position="78"/>
    </location>
</feature>
<proteinExistence type="predicted"/>
<gene>
    <name evidence="2" type="ORF">BDV38DRAFT_281772</name>
</gene>
<reference evidence="2 3" key="1">
    <citation type="submission" date="2019-04" db="EMBL/GenBank/DDBJ databases">
        <title>Friends and foes A comparative genomics study of 23 Aspergillus species from section Flavi.</title>
        <authorList>
            <consortium name="DOE Joint Genome Institute"/>
            <person name="Kjaerbolling I."/>
            <person name="Vesth T."/>
            <person name="Frisvad J.C."/>
            <person name="Nybo J.L."/>
            <person name="Theobald S."/>
            <person name="Kildgaard S."/>
            <person name="Isbrandt T."/>
            <person name="Kuo A."/>
            <person name="Sato A."/>
            <person name="Lyhne E.K."/>
            <person name="Kogle M.E."/>
            <person name="Wiebenga A."/>
            <person name="Kun R.S."/>
            <person name="Lubbers R.J."/>
            <person name="Makela M.R."/>
            <person name="Barry K."/>
            <person name="Chovatia M."/>
            <person name="Clum A."/>
            <person name="Daum C."/>
            <person name="Haridas S."/>
            <person name="He G."/>
            <person name="LaButti K."/>
            <person name="Lipzen A."/>
            <person name="Mondo S."/>
            <person name="Riley R."/>
            <person name="Salamov A."/>
            <person name="Simmons B.A."/>
            <person name="Magnuson J.K."/>
            <person name="Henrissat B."/>
            <person name="Mortensen U.H."/>
            <person name="Larsen T.O."/>
            <person name="Devries R.P."/>
            <person name="Grigoriev I.V."/>
            <person name="Machida M."/>
            <person name="Baker S.E."/>
            <person name="Andersen M.R."/>
        </authorList>
    </citation>
    <scope>NUCLEOTIDE SEQUENCE [LARGE SCALE GENOMIC DNA]</scope>
    <source>
        <strain evidence="2 3">CBS 117625</strain>
    </source>
</reference>